<feature type="domain" description="Four-carbon acid sugar kinase nucleotide binding" evidence="8">
    <location>
        <begin position="251"/>
        <end position="417"/>
    </location>
</feature>
<dbReference type="Pfam" id="PF17042">
    <property type="entry name" value="NBD_C"/>
    <property type="match status" value="1"/>
</dbReference>
<evidence type="ECO:0000256" key="4">
    <source>
        <dbReference type="ARBA" id="ARBA00022777"/>
    </source>
</evidence>
<evidence type="ECO:0000256" key="5">
    <source>
        <dbReference type="ARBA" id="ARBA00022840"/>
    </source>
</evidence>
<keyword evidence="10" id="KW-1185">Reference proteome</keyword>
<comment type="similarity">
    <text evidence="1">Belongs to the four-carbon acid sugar kinase family.</text>
</comment>
<dbReference type="InterPro" id="IPR037051">
    <property type="entry name" value="4-carb_acid_sugar_kinase_N_sf"/>
</dbReference>
<evidence type="ECO:0000256" key="6">
    <source>
        <dbReference type="ARBA" id="ARBA00023277"/>
    </source>
</evidence>
<organism evidence="9 10">
    <name type="scientific">Sinobaca qinghaiensis</name>
    <dbReference type="NCBI Taxonomy" id="342944"/>
    <lineage>
        <taxon>Bacteria</taxon>
        <taxon>Bacillati</taxon>
        <taxon>Bacillota</taxon>
        <taxon>Bacilli</taxon>
        <taxon>Bacillales</taxon>
        <taxon>Sporolactobacillaceae</taxon>
        <taxon>Sinobaca</taxon>
    </lineage>
</organism>
<keyword evidence="5" id="KW-0067">ATP-binding</keyword>
<keyword evidence="2" id="KW-0808">Transferase</keyword>
<evidence type="ECO:0000256" key="3">
    <source>
        <dbReference type="ARBA" id="ARBA00022741"/>
    </source>
</evidence>
<keyword evidence="6" id="KW-0119">Carbohydrate metabolism</keyword>
<keyword evidence="3" id="KW-0547">Nucleotide-binding</keyword>
<dbReference type="Gene3D" id="3.40.50.10840">
    <property type="entry name" value="Putative sugar-binding, N-terminal domain"/>
    <property type="match status" value="1"/>
</dbReference>
<dbReference type="Gene3D" id="3.40.980.20">
    <property type="entry name" value="Four-carbon acid sugar kinase, nucleotide binding domain"/>
    <property type="match status" value="1"/>
</dbReference>
<name>A0A419UWJ0_9BACL</name>
<dbReference type="Proteomes" id="UP000285120">
    <property type="component" value="Unassembled WGS sequence"/>
</dbReference>
<evidence type="ECO:0000256" key="1">
    <source>
        <dbReference type="ARBA" id="ARBA00005715"/>
    </source>
</evidence>
<dbReference type="GO" id="GO:0005524">
    <property type="term" value="F:ATP binding"/>
    <property type="evidence" value="ECO:0007669"/>
    <property type="project" value="UniProtKB-KW"/>
</dbReference>
<evidence type="ECO:0000313" key="9">
    <source>
        <dbReference type="EMBL" id="RKD69498.1"/>
    </source>
</evidence>
<dbReference type="SUPFAM" id="SSF142764">
    <property type="entry name" value="YgbK-like"/>
    <property type="match status" value="1"/>
</dbReference>
<protein>
    <submittedName>
        <fullName evidence="9">Uncharacterized protein YgbK (DUF1537 family)</fullName>
    </submittedName>
</protein>
<sequence length="430" mass="46733">MELCIIADDVTGANDAGVQCARHGYTPAVALTGRLTDSLLREQVLIVNTDSRPFYGEQAYNRVRSVSDALAASVPKVVYKKIDSTLRGAVGAELDAVFDAFQPDFIVVNPSYPAKHRVIKGGQLYVNDIPLQEAGYTTFAGETAVTSSVVEIIEADSKRRAVHLDDDMLYGNDLPAVLTQEQNKGTAFLSFDSSTEADLQKGMEQLLDSGFSILFAGSAGAAFYLFPEPGRTKQNPVYSSLLKDSSPRSALFVVGSRSDISRKQRQLLMTEPDIVPLSLSPSLFFDQKTRETEIEKVIEQIVHQHPSYSLLYLESGQAAVQAVESHADAAGISLQEASLYMAEQMGYIVSRIYERIPYDALFLTGGDIASAVCTSLGSDSLELYGEWEPGIPIGRLRGAFRPLVMTKAGGFGNEDSLIQALHFFQGGTNE</sequence>
<proteinExistence type="inferred from homology"/>
<evidence type="ECO:0000259" key="8">
    <source>
        <dbReference type="Pfam" id="PF17042"/>
    </source>
</evidence>
<dbReference type="AlphaFoldDB" id="A0A419UWJ0"/>
<dbReference type="InterPro" id="IPR010737">
    <property type="entry name" value="4-carb_acid_sugar_kinase_N"/>
</dbReference>
<evidence type="ECO:0000256" key="2">
    <source>
        <dbReference type="ARBA" id="ARBA00022679"/>
    </source>
</evidence>
<accession>A0A419UWJ0</accession>
<reference evidence="9 10" key="1">
    <citation type="submission" date="2018-09" db="EMBL/GenBank/DDBJ databases">
        <title>Genomic Encyclopedia of Archaeal and Bacterial Type Strains, Phase II (KMG-II): from individual species to whole genera.</title>
        <authorList>
            <person name="Goeker M."/>
        </authorList>
    </citation>
    <scope>NUCLEOTIDE SEQUENCE [LARGE SCALE GENOMIC DNA]</scope>
    <source>
        <strain evidence="9 10">DSM 17008</strain>
    </source>
</reference>
<comment type="caution">
    <text evidence="9">The sequence shown here is derived from an EMBL/GenBank/DDBJ whole genome shotgun (WGS) entry which is preliminary data.</text>
</comment>
<dbReference type="Pfam" id="PF07005">
    <property type="entry name" value="SBD_N"/>
    <property type="match status" value="1"/>
</dbReference>
<dbReference type="InterPro" id="IPR042213">
    <property type="entry name" value="NBD_C_sf"/>
</dbReference>
<dbReference type="InterPro" id="IPR031475">
    <property type="entry name" value="NBD_C"/>
</dbReference>
<dbReference type="EMBL" id="RAPK01000011">
    <property type="protein sequence ID" value="RKD69498.1"/>
    <property type="molecule type" value="Genomic_DNA"/>
</dbReference>
<keyword evidence="4" id="KW-0418">Kinase</keyword>
<feature type="domain" description="Four-carbon acid sugar kinase N-terminal" evidence="7">
    <location>
        <begin position="3"/>
        <end position="222"/>
    </location>
</feature>
<evidence type="ECO:0000259" key="7">
    <source>
        <dbReference type="Pfam" id="PF07005"/>
    </source>
</evidence>
<evidence type="ECO:0000313" key="10">
    <source>
        <dbReference type="Proteomes" id="UP000285120"/>
    </source>
</evidence>
<gene>
    <name evidence="9" type="ORF">ATL39_2917</name>
</gene>
<dbReference type="GO" id="GO:0016301">
    <property type="term" value="F:kinase activity"/>
    <property type="evidence" value="ECO:0007669"/>
    <property type="project" value="UniProtKB-KW"/>
</dbReference>